<dbReference type="Gene3D" id="3.40.930.10">
    <property type="entry name" value="Mannitol-specific EII, Chain A"/>
    <property type="match status" value="1"/>
</dbReference>
<dbReference type="SUPFAM" id="SSF55804">
    <property type="entry name" value="Phoshotransferase/anion transport protein"/>
    <property type="match status" value="1"/>
</dbReference>
<dbReference type="InterPro" id="IPR051541">
    <property type="entry name" value="PTS_SugarTrans_NitroReg"/>
</dbReference>
<accession>A0AAJ3Z277</accession>
<dbReference type="InterPro" id="IPR002178">
    <property type="entry name" value="PTS_EIIA_type-2_dom"/>
</dbReference>
<dbReference type="PROSITE" id="PS51094">
    <property type="entry name" value="PTS_EIIA_TYPE_2"/>
    <property type="match status" value="1"/>
</dbReference>
<evidence type="ECO:0000259" key="1">
    <source>
        <dbReference type="PROSITE" id="PS51094"/>
    </source>
</evidence>
<feature type="domain" description="PTS EIIA type-2" evidence="1">
    <location>
        <begin position="36"/>
        <end position="183"/>
    </location>
</feature>
<gene>
    <name evidence="2" type="ORF">EQZ20_23635</name>
</gene>
<keyword evidence="2" id="KW-0813">Transport</keyword>
<proteinExistence type="predicted"/>
<dbReference type="Pfam" id="PF00359">
    <property type="entry name" value="PTS_EIIA_2"/>
    <property type="match status" value="1"/>
</dbReference>
<keyword evidence="2" id="KW-0762">Sugar transport</keyword>
<dbReference type="PANTHER" id="PTHR47738:SF3">
    <property type="entry name" value="PHOSPHOTRANSFERASE SYSTEM MANNITOL_FRUCTOSE-SPECIFIC IIA DOMAIN CONTAINING PROTEIN"/>
    <property type="match status" value="1"/>
</dbReference>
<protein>
    <submittedName>
        <fullName evidence="2">PTS sugar transporter subunit IIA</fullName>
    </submittedName>
</protein>
<reference evidence="2 3" key="1">
    <citation type="submission" date="2019-01" db="EMBL/GenBank/DDBJ databases">
        <title>Genome sequence of Bacillus glycinifermentans SRCM103574.</title>
        <authorList>
            <person name="Kong H.-J."/>
            <person name="Jeong S.-Y."/>
            <person name="Jeong D.-Y."/>
        </authorList>
    </citation>
    <scope>NUCLEOTIDE SEQUENCE [LARGE SCALE GENOMIC DNA]</scope>
    <source>
        <strain evidence="2 3">SRCM103574</strain>
    </source>
</reference>
<dbReference type="EMBL" id="CP035232">
    <property type="protein sequence ID" value="QAT67577.1"/>
    <property type="molecule type" value="Genomic_DNA"/>
</dbReference>
<dbReference type="Proteomes" id="UP000288675">
    <property type="component" value="Chromosome"/>
</dbReference>
<dbReference type="AlphaFoldDB" id="A0AAJ3Z277"/>
<organism evidence="2 3">
    <name type="scientific">Bacillus glycinifermentans</name>
    <dbReference type="NCBI Taxonomy" id="1664069"/>
    <lineage>
        <taxon>Bacteria</taxon>
        <taxon>Bacillati</taxon>
        <taxon>Bacillota</taxon>
        <taxon>Bacilli</taxon>
        <taxon>Bacillales</taxon>
        <taxon>Bacillaceae</taxon>
        <taxon>Bacillus</taxon>
    </lineage>
</organism>
<sequence length="186" mass="21414">MKKQLRRYGKRGQSGKCLSASAPLKRKGVDAVSEADWFKEELVFTDLHAQTPAELLETIGFALKELGYVEDTFTDAIIERERKYPTGLALEDCNIGLPHTDREHVKQAFIAVVKNGRKLPFIHMGTEDRQVDIDCFFVLGVTDPEKQVEILQTLMEKFDDAQFVRRLNELNEKKQLFTFLKHTVRE</sequence>
<dbReference type="CDD" id="cd00211">
    <property type="entry name" value="PTS_IIA_fru"/>
    <property type="match status" value="1"/>
</dbReference>
<evidence type="ECO:0000313" key="2">
    <source>
        <dbReference type="EMBL" id="QAT67577.1"/>
    </source>
</evidence>
<name>A0AAJ3Z277_9BACI</name>
<evidence type="ECO:0000313" key="3">
    <source>
        <dbReference type="Proteomes" id="UP000288675"/>
    </source>
</evidence>
<dbReference type="PANTHER" id="PTHR47738">
    <property type="entry name" value="PTS SYSTEM FRUCTOSE-LIKE EIIA COMPONENT-RELATED"/>
    <property type="match status" value="1"/>
</dbReference>
<dbReference type="InterPro" id="IPR016152">
    <property type="entry name" value="PTrfase/Anion_transptr"/>
</dbReference>